<dbReference type="Gene3D" id="2.170.150.70">
    <property type="match status" value="1"/>
</dbReference>
<dbReference type="InterPro" id="IPR046149">
    <property type="entry name" value="DUF6151"/>
</dbReference>
<dbReference type="EMBL" id="VITY01000003">
    <property type="protein sequence ID" value="TWC05250.1"/>
    <property type="molecule type" value="Genomic_DNA"/>
</dbReference>
<dbReference type="Proteomes" id="UP000321304">
    <property type="component" value="Unassembled WGS sequence"/>
</dbReference>
<dbReference type="InterPro" id="IPR011057">
    <property type="entry name" value="Mss4-like_sf"/>
</dbReference>
<dbReference type="SUPFAM" id="SSF51316">
    <property type="entry name" value="Mss4-like"/>
    <property type="match status" value="1"/>
</dbReference>
<evidence type="ECO:0000313" key="2">
    <source>
        <dbReference type="Proteomes" id="UP000321304"/>
    </source>
</evidence>
<evidence type="ECO:0000313" key="1">
    <source>
        <dbReference type="EMBL" id="TWC05250.1"/>
    </source>
</evidence>
<sequence length="213" mass="22473">MSAQLELRCRCGAVRGTVSNAAPQSANRVVCYCDDCQAFMHQLGRADLLDAHGGTDIVQVAPSSLSFVQGQDKIAGVRLTPKGLFRWHTTCCNTPIGNTLTPQVPFVGIAVQAFDGGAPRADAAFGKPVGAILGKYAVGEAPKGSTGLNLGLIARAVGKVLGWRLRGKTWPHPFFTRETGEPIYPLTVLSQQQRDALRPLCGPHPAASAAGRT</sequence>
<dbReference type="AlphaFoldDB" id="A0A560MCC2"/>
<dbReference type="OrthoDB" id="5500342at2"/>
<accession>A0A560MCC2</accession>
<dbReference type="RefSeq" id="WP_146985599.1">
    <property type="nucleotide sequence ID" value="NZ_VITY01000003.1"/>
</dbReference>
<comment type="caution">
    <text evidence="1">The sequence shown here is derived from an EMBL/GenBank/DDBJ whole genome shotgun (WGS) entry which is preliminary data.</text>
</comment>
<gene>
    <name evidence="1" type="ORF">FBZ93_103263</name>
</gene>
<evidence type="ECO:0008006" key="3">
    <source>
        <dbReference type="Google" id="ProtNLM"/>
    </source>
</evidence>
<keyword evidence="2" id="KW-1185">Reference proteome</keyword>
<reference evidence="1 2" key="1">
    <citation type="submission" date="2019-06" db="EMBL/GenBank/DDBJ databases">
        <title>Genomic Encyclopedia of Type Strains, Phase IV (KMG-V): Genome sequencing to study the core and pangenomes of soil and plant-associated prokaryotes.</title>
        <authorList>
            <person name="Whitman W."/>
        </authorList>
    </citation>
    <scope>NUCLEOTIDE SEQUENCE [LARGE SCALE GENOMIC DNA]</scope>
    <source>
        <strain evidence="1 2">BR 10355</strain>
    </source>
</reference>
<proteinExistence type="predicted"/>
<dbReference type="Pfam" id="PF19648">
    <property type="entry name" value="DUF6151"/>
    <property type="match status" value="1"/>
</dbReference>
<organism evidence="1 2">
    <name type="scientific">Bradyrhizobium macuxiense</name>
    <dbReference type="NCBI Taxonomy" id="1755647"/>
    <lineage>
        <taxon>Bacteria</taxon>
        <taxon>Pseudomonadati</taxon>
        <taxon>Pseudomonadota</taxon>
        <taxon>Alphaproteobacteria</taxon>
        <taxon>Hyphomicrobiales</taxon>
        <taxon>Nitrobacteraceae</taxon>
        <taxon>Bradyrhizobium</taxon>
    </lineage>
</organism>
<name>A0A560MCC2_9BRAD</name>
<protein>
    <recommendedName>
        <fullName evidence="3">CENP-V/GFA domain-containing protein</fullName>
    </recommendedName>
</protein>